<dbReference type="InterPro" id="IPR050721">
    <property type="entry name" value="Trk_Ktr_HKT_K-transport"/>
</dbReference>
<proteinExistence type="predicted"/>
<keyword evidence="4" id="KW-1185">Reference proteome</keyword>
<name>A0A0M0HYI0_9VIBR</name>
<dbReference type="AlphaFoldDB" id="A0A0M0HYI0"/>
<feature type="transmembrane region" description="Helical" evidence="1">
    <location>
        <begin position="77"/>
        <end position="96"/>
    </location>
</feature>
<evidence type="ECO:0000259" key="2">
    <source>
        <dbReference type="Pfam" id="PF07885"/>
    </source>
</evidence>
<dbReference type="Proteomes" id="UP000037530">
    <property type="component" value="Unassembled WGS sequence"/>
</dbReference>
<gene>
    <name evidence="3" type="ORF">AKJ31_14515</name>
</gene>
<reference evidence="4" key="1">
    <citation type="submission" date="2015-08" db="EMBL/GenBank/DDBJ databases">
        <title>Vibrio galatheae sp. nov., a novel member of the Vibrionaceae family isolated from the Solomon Islands.</title>
        <authorList>
            <person name="Giubergia S."/>
            <person name="Machado H."/>
            <person name="Mateiu R.V."/>
            <person name="Gram L."/>
        </authorList>
    </citation>
    <scope>NUCLEOTIDE SEQUENCE [LARGE SCALE GENOMIC DNA]</scope>
    <source>
        <strain evidence="4">DSM 19134</strain>
    </source>
</reference>
<feature type="transmembrane region" description="Helical" evidence="1">
    <location>
        <begin position="20"/>
        <end position="40"/>
    </location>
</feature>
<dbReference type="SUPFAM" id="SSF81324">
    <property type="entry name" value="Voltage-gated potassium channels"/>
    <property type="match status" value="1"/>
</dbReference>
<dbReference type="InterPro" id="IPR036291">
    <property type="entry name" value="NAD(P)-bd_dom_sf"/>
</dbReference>
<comment type="caution">
    <text evidence="3">The sequence shown here is derived from an EMBL/GenBank/DDBJ whole genome shotgun (WGS) entry which is preliminary data.</text>
</comment>
<dbReference type="PANTHER" id="PTHR43833">
    <property type="entry name" value="POTASSIUM CHANNEL PROTEIN 2-RELATED-RELATED"/>
    <property type="match status" value="1"/>
</dbReference>
<accession>A0A0M0HYI0</accession>
<evidence type="ECO:0000313" key="3">
    <source>
        <dbReference type="EMBL" id="KOO06912.1"/>
    </source>
</evidence>
<dbReference type="Pfam" id="PF07885">
    <property type="entry name" value="Ion_trans_2"/>
    <property type="match status" value="1"/>
</dbReference>
<evidence type="ECO:0000313" key="4">
    <source>
        <dbReference type="Proteomes" id="UP000037530"/>
    </source>
</evidence>
<dbReference type="Gene3D" id="3.40.50.720">
    <property type="entry name" value="NAD(P)-binding Rossmann-like Domain"/>
    <property type="match status" value="1"/>
</dbReference>
<dbReference type="EMBL" id="LHPI01000013">
    <property type="protein sequence ID" value="KOO06912.1"/>
    <property type="molecule type" value="Genomic_DNA"/>
</dbReference>
<dbReference type="PATRIC" id="fig|171383.3.peg.2967"/>
<organism evidence="3 4">
    <name type="scientific">Vibrio hepatarius</name>
    <dbReference type="NCBI Taxonomy" id="171383"/>
    <lineage>
        <taxon>Bacteria</taxon>
        <taxon>Pseudomonadati</taxon>
        <taxon>Pseudomonadota</taxon>
        <taxon>Gammaproteobacteria</taxon>
        <taxon>Vibrionales</taxon>
        <taxon>Vibrionaceae</taxon>
        <taxon>Vibrio</taxon>
        <taxon>Vibrio oreintalis group</taxon>
    </lineage>
</organism>
<protein>
    <recommendedName>
        <fullName evidence="2">Potassium channel domain-containing protein</fullName>
    </recommendedName>
</protein>
<sequence>MIMIRKVYQIVAHHLHKVTWRSLLGVVGLHYAICWAGFYLCGEFELIQPINFIRYMSVSGSTVGFGVLTPVTDPGSLFMAIYQLPVSLAIFGALLGKMINQTREIIERNMNGTSDFNSFNKHVLVVGYRGEETDSLIKCILSDERRQNGNILLCVKDSSMTHPLPDLSEVSFAKVTSFSDVNELERIAAHAANRVIIHAENDEQTLTASLSLSSAVNEKCHIVAYFDSPANAELLDKHCKNVECGTNRTSSLLARSMQDPGSSRVISQLLNPLTGATQFSLQVPLLHSPVSIGQLSDIMRKRNKATLIAVSTLQSGDDVILNPDENHLVESGHFIHYIAANRVMSDEVDWQAA</sequence>
<keyword evidence="1" id="KW-0812">Transmembrane</keyword>
<keyword evidence="1" id="KW-0472">Membrane</keyword>
<dbReference type="Gene3D" id="1.10.287.70">
    <property type="match status" value="1"/>
</dbReference>
<evidence type="ECO:0000256" key="1">
    <source>
        <dbReference type="SAM" id="Phobius"/>
    </source>
</evidence>
<keyword evidence="1" id="KW-1133">Transmembrane helix</keyword>
<dbReference type="InterPro" id="IPR013099">
    <property type="entry name" value="K_chnl_dom"/>
</dbReference>
<feature type="domain" description="Potassium channel" evidence="2">
    <location>
        <begin position="29"/>
        <end position="101"/>
    </location>
</feature>
<dbReference type="STRING" id="171383.AKJ31_14515"/>
<dbReference type="SUPFAM" id="SSF51735">
    <property type="entry name" value="NAD(P)-binding Rossmann-fold domains"/>
    <property type="match status" value="1"/>
</dbReference>
<dbReference type="PANTHER" id="PTHR43833:SF9">
    <property type="entry name" value="POTASSIUM CHANNEL PROTEIN YUGO-RELATED"/>
    <property type="match status" value="1"/>
</dbReference>